<dbReference type="AlphaFoldDB" id="A0A158SNH5"/>
<reference evidence="3" key="3">
    <citation type="submission" date="2023-04" db="EMBL/GenBank/DDBJ databases">
        <title>Genomic of Limosilactobacillus fermentum MSJK0025.</title>
        <authorList>
            <person name="Yang S."/>
        </authorList>
    </citation>
    <scope>NUCLEOTIDE SEQUENCE</scope>
    <source>
        <strain evidence="3">MSJK0025</strain>
    </source>
</reference>
<name>A0A158SNH5_LIMFE</name>
<evidence type="ECO:0000313" key="3">
    <source>
        <dbReference type="EMBL" id="WFR89567.1"/>
    </source>
</evidence>
<dbReference type="Proteomes" id="UP000653631">
    <property type="component" value="Unassembled WGS sequence"/>
</dbReference>
<organism evidence="1 4">
    <name type="scientific">Limosilactobacillus fermentum</name>
    <name type="common">Lactobacillus fermentum</name>
    <dbReference type="NCBI Taxonomy" id="1613"/>
    <lineage>
        <taxon>Bacteria</taxon>
        <taxon>Bacillati</taxon>
        <taxon>Bacillota</taxon>
        <taxon>Bacilli</taxon>
        <taxon>Lactobacillales</taxon>
        <taxon>Lactobacillaceae</taxon>
        <taxon>Limosilactobacillus</taxon>
    </lineage>
</organism>
<gene>
    <name evidence="1" type="ORF">LACFE_CDS1246</name>
    <name evidence="2" type="ORF">LF01B1_19360</name>
    <name evidence="3" type="ORF">P8634_02150</name>
</gene>
<dbReference type="EMBL" id="CP017151">
    <property type="protein sequence ID" value="AOR74698.1"/>
    <property type="molecule type" value="Genomic_DNA"/>
</dbReference>
<dbReference type="GeneID" id="83715312"/>
<reference evidence="1 4" key="1">
    <citation type="submission" date="2016-09" db="EMBL/GenBank/DDBJ databases">
        <title>Genome Sequence of the Lactobacillus fermentum strain NCC2970 (CNCM I-5068).</title>
        <authorList>
            <person name="Barretto C."/>
            <person name="Ngom-Bru C."/>
            <person name="Genevaz A."/>
            <person name="Fournier C."/>
            <person name="Moine D."/>
            <person name="Kassam M."/>
            <person name="Iltis A."/>
            <person name="Sagory-Zalkind P."/>
            <person name="Faucherand G."/>
            <person name="Descombes P."/>
            <person name="Duboux S."/>
        </authorList>
    </citation>
    <scope>NUCLEOTIDE SEQUENCE [LARGE SCALE GENOMIC DNA]</scope>
    <source>
        <strain evidence="1 4">NCC2970</strain>
    </source>
</reference>
<dbReference type="EMBL" id="BOLH01000028">
    <property type="protein sequence ID" value="GIC72921.1"/>
    <property type="molecule type" value="Genomic_DNA"/>
</dbReference>
<proteinExistence type="predicted"/>
<dbReference type="Proteomes" id="UP000094714">
    <property type="component" value="Chromosome"/>
</dbReference>
<protein>
    <submittedName>
        <fullName evidence="1">Uncharacterized protein</fullName>
    </submittedName>
</protein>
<evidence type="ECO:0000313" key="5">
    <source>
        <dbReference type="Proteomes" id="UP000653631"/>
    </source>
</evidence>
<evidence type="ECO:0000313" key="2">
    <source>
        <dbReference type="EMBL" id="GIC72921.1"/>
    </source>
</evidence>
<accession>A0A158SNH5</accession>
<evidence type="ECO:0000313" key="4">
    <source>
        <dbReference type="Proteomes" id="UP000094714"/>
    </source>
</evidence>
<evidence type="ECO:0000313" key="1">
    <source>
        <dbReference type="EMBL" id="AOR74698.1"/>
    </source>
</evidence>
<reference evidence="2 5" key="2">
    <citation type="submission" date="2021-01" db="EMBL/GenBank/DDBJ databases">
        <title>Development of a method for detection of lactic acid bacteria that cause putrefactive shochu mash.</title>
        <authorList>
            <person name="Takashita H."/>
            <person name="Fujihara E."/>
            <person name="Takayama K."/>
            <person name="Yamamoto H."/>
            <person name="Mizutani M."/>
            <person name="Kajiwara Y."/>
        </authorList>
    </citation>
    <scope>NUCLEOTIDE SEQUENCE [LARGE SCALE GENOMIC DNA]</scope>
    <source>
        <strain evidence="2 5">01-B1</strain>
    </source>
</reference>
<dbReference type="PATRIC" id="fig|1613.112.peg.1306"/>
<dbReference type="Proteomes" id="UP001218104">
    <property type="component" value="Chromosome"/>
</dbReference>
<sequence>MTKHERMLAALDVYKNGDDKAEMSQLAAESASAELDLLCQDLDD</sequence>
<dbReference type="EMBL" id="CP121468">
    <property type="protein sequence ID" value="WFR89567.1"/>
    <property type="molecule type" value="Genomic_DNA"/>
</dbReference>
<dbReference type="RefSeq" id="WP_003682628.1">
    <property type="nucleotide sequence ID" value="NZ_AP024320.1"/>
</dbReference>